<keyword evidence="3" id="KW-1185">Reference proteome</keyword>
<dbReference type="GeneID" id="54409936"/>
<dbReference type="AlphaFoldDB" id="A0A6A6AGZ0"/>
<accession>A0A6A6AGZ0</accession>
<feature type="compositionally biased region" description="Basic residues" evidence="1">
    <location>
        <begin position="36"/>
        <end position="54"/>
    </location>
</feature>
<evidence type="ECO:0008006" key="4">
    <source>
        <dbReference type="Google" id="ProtNLM"/>
    </source>
</evidence>
<dbReference type="EMBL" id="ML977502">
    <property type="protein sequence ID" value="KAF2131252.1"/>
    <property type="molecule type" value="Genomic_DNA"/>
</dbReference>
<evidence type="ECO:0000256" key="1">
    <source>
        <dbReference type="SAM" id="MobiDB-lite"/>
    </source>
</evidence>
<dbReference type="PANTHER" id="PTHR38116:SF1">
    <property type="entry name" value="BZIP DOMAIN-CONTAINING PROTEIN"/>
    <property type="match status" value="1"/>
</dbReference>
<sequence length="304" mass="34392">MQVEPSGVNQPMRLYPLTDAWGPRDDWTGITSSVERKKRQNRINQRAFRRRKHAPSVEPQSTPTSYRNAVSPSAREHVAGHIEDDAPETPEPQEPSHDSGLMHGGPVLLTCPRRIAQRRALIRHAYQEYSLHAARPTNLPIIIRLNVLNALARNAVLMGFPPEGLCRDEMISPYTEKGPPTLAMQTSCPKALEPTQLQRTLPHHPWIDLFPFPAFRDNMLLAIHAGIFDEDELCMDLLNVEAEDIGVKPALIVWGDSSDVCGWEANVPFLRKWGWLVKSCPEIIEGSNYWREKRGEKKLVIEAP</sequence>
<name>A0A6A6AGZ0_9PLEO</name>
<feature type="region of interest" description="Disordered" evidence="1">
    <location>
        <begin position="1"/>
        <end position="105"/>
    </location>
</feature>
<protein>
    <recommendedName>
        <fullName evidence="4">BZIP domain-containing protein</fullName>
    </recommendedName>
</protein>
<dbReference type="CDD" id="cd14688">
    <property type="entry name" value="bZIP_YAP"/>
    <property type="match status" value="1"/>
</dbReference>
<dbReference type="InterPro" id="IPR021833">
    <property type="entry name" value="DUF3425"/>
</dbReference>
<dbReference type="PANTHER" id="PTHR38116">
    <property type="entry name" value="CHROMOSOME 7, WHOLE GENOME SHOTGUN SEQUENCE"/>
    <property type="match status" value="1"/>
</dbReference>
<dbReference type="RefSeq" id="XP_033525639.1">
    <property type="nucleotide sequence ID" value="XM_033669504.1"/>
</dbReference>
<dbReference type="Pfam" id="PF11905">
    <property type="entry name" value="DUF3425"/>
    <property type="match status" value="1"/>
</dbReference>
<feature type="compositionally biased region" description="Basic and acidic residues" evidence="1">
    <location>
        <begin position="74"/>
        <end position="84"/>
    </location>
</feature>
<feature type="compositionally biased region" description="Polar residues" evidence="1">
    <location>
        <begin position="58"/>
        <end position="71"/>
    </location>
</feature>
<proteinExistence type="predicted"/>
<evidence type="ECO:0000313" key="3">
    <source>
        <dbReference type="Proteomes" id="UP000799771"/>
    </source>
</evidence>
<evidence type="ECO:0000313" key="2">
    <source>
        <dbReference type="EMBL" id="KAF2131252.1"/>
    </source>
</evidence>
<dbReference type="OrthoDB" id="2245989at2759"/>
<gene>
    <name evidence="2" type="ORF">P153DRAFT_374191</name>
</gene>
<reference evidence="2" key="1">
    <citation type="journal article" date="2020" name="Stud. Mycol.">
        <title>101 Dothideomycetes genomes: a test case for predicting lifestyles and emergence of pathogens.</title>
        <authorList>
            <person name="Haridas S."/>
            <person name="Albert R."/>
            <person name="Binder M."/>
            <person name="Bloem J."/>
            <person name="Labutti K."/>
            <person name="Salamov A."/>
            <person name="Andreopoulos B."/>
            <person name="Baker S."/>
            <person name="Barry K."/>
            <person name="Bills G."/>
            <person name="Bluhm B."/>
            <person name="Cannon C."/>
            <person name="Castanera R."/>
            <person name="Culley D."/>
            <person name="Daum C."/>
            <person name="Ezra D."/>
            <person name="Gonzalez J."/>
            <person name="Henrissat B."/>
            <person name="Kuo A."/>
            <person name="Liang C."/>
            <person name="Lipzen A."/>
            <person name="Lutzoni F."/>
            <person name="Magnuson J."/>
            <person name="Mondo S."/>
            <person name="Nolan M."/>
            <person name="Ohm R."/>
            <person name="Pangilinan J."/>
            <person name="Park H.-J."/>
            <person name="Ramirez L."/>
            <person name="Alfaro M."/>
            <person name="Sun H."/>
            <person name="Tritt A."/>
            <person name="Yoshinaga Y."/>
            <person name="Zwiers L.-H."/>
            <person name="Turgeon B."/>
            <person name="Goodwin S."/>
            <person name="Spatafora J."/>
            <person name="Crous P."/>
            <person name="Grigoriev I."/>
        </authorList>
    </citation>
    <scope>NUCLEOTIDE SEQUENCE</scope>
    <source>
        <strain evidence="2">CBS 119687</strain>
    </source>
</reference>
<dbReference type="Proteomes" id="UP000799771">
    <property type="component" value="Unassembled WGS sequence"/>
</dbReference>
<organism evidence="2 3">
    <name type="scientific">Dothidotthia symphoricarpi CBS 119687</name>
    <dbReference type="NCBI Taxonomy" id="1392245"/>
    <lineage>
        <taxon>Eukaryota</taxon>
        <taxon>Fungi</taxon>
        <taxon>Dikarya</taxon>
        <taxon>Ascomycota</taxon>
        <taxon>Pezizomycotina</taxon>
        <taxon>Dothideomycetes</taxon>
        <taxon>Pleosporomycetidae</taxon>
        <taxon>Pleosporales</taxon>
        <taxon>Dothidotthiaceae</taxon>
        <taxon>Dothidotthia</taxon>
    </lineage>
</organism>